<feature type="binding site" evidence="17">
    <location>
        <position position="313"/>
    </location>
    <ligand>
        <name>NAD(+)</name>
        <dbReference type="ChEBI" id="CHEBI:57540"/>
    </ligand>
</feature>
<keyword evidence="11" id="KW-0496">Mitochondrion</keyword>
<dbReference type="GO" id="GO:0050661">
    <property type="term" value="F:NADP binding"/>
    <property type="evidence" value="ECO:0007669"/>
    <property type="project" value="InterPro"/>
</dbReference>
<keyword evidence="12" id="KW-1015">Disulfide bond</keyword>
<dbReference type="EC" id="1.8.1.7" evidence="4 20"/>
<evidence type="ECO:0000313" key="23">
    <source>
        <dbReference type="EMBL" id="TVY65633.1"/>
    </source>
</evidence>
<feature type="binding site" evidence="17">
    <location>
        <position position="354"/>
    </location>
    <ligand>
        <name>FAD</name>
        <dbReference type="ChEBI" id="CHEBI:57692"/>
    </ligand>
</feature>
<dbReference type="PANTHER" id="PTHR42737">
    <property type="entry name" value="GLUTATHIONE REDUCTASE"/>
    <property type="match status" value="1"/>
</dbReference>
<dbReference type="InterPro" id="IPR001100">
    <property type="entry name" value="Pyr_nuc-diS_OxRdtase"/>
</dbReference>
<dbReference type="PRINTS" id="PR00368">
    <property type="entry name" value="FADPNR"/>
</dbReference>
<dbReference type="PRINTS" id="PR00411">
    <property type="entry name" value="PNDRDTASEI"/>
</dbReference>
<dbReference type="InterPro" id="IPR016156">
    <property type="entry name" value="FAD/NAD-linked_Rdtase_dimer_sf"/>
</dbReference>
<dbReference type="OrthoDB" id="5956163at2759"/>
<dbReference type="InterPro" id="IPR012999">
    <property type="entry name" value="Pyr_OxRdtase_I_AS"/>
</dbReference>
<comment type="cofactor">
    <cofactor evidence="17">
        <name>FAD</name>
        <dbReference type="ChEBI" id="CHEBI:57692"/>
    </cofactor>
    <text evidence="17">Binds 1 FAD per subunit.</text>
</comment>
<evidence type="ECO:0000313" key="24">
    <source>
        <dbReference type="Proteomes" id="UP000469558"/>
    </source>
</evidence>
<dbReference type="EMBL" id="QGMK01001662">
    <property type="protein sequence ID" value="TVY65633.1"/>
    <property type="molecule type" value="Genomic_DNA"/>
</dbReference>
<keyword evidence="24" id="KW-1185">Reference proteome</keyword>
<evidence type="ECO:0000256" key="13">
    <source>
        <dbReference type="ARBA" id="ARBA00023284"/>
    </source>
</evidence>
<evidence type="ECO:0000259" key="22">
    <source>
        <dbReference type="Pfam" id="PF07992"/>
    </source>
</evidence>
<comment type="similarity">
    <text evidence="3 19">Belongs to the class-I pyridine nucleotide-disulfide oxidoreductase family.</text>
</comment>
<evidence type="ECO:0000256" key="14">
    <source>
        <dbReference type="ARBA" id="ARBA00049142"/>
    </source>
</evidence>
<keyword evidence="8 17" id="KW-0274">FAD</keyword>
<feature type="binding site" evidence="17">
    <location>
        <position position="91"/>
    </location>
    <ligand>
        <name>FAD</name>
        <dbReference type="ChEBI" id="CHEBI:57692"/>
    </ligand>
</feature>
<dbReference type="SUPFAM" id="SSF51905">
    <property type="entry name" value="FAD/NAD(P)-binding domain"/>
    <property type="match status" value="1"/>
</dbReference>
<dbReference type="Pfam" id="PF07992">
    <property type="entry name" value="Pyr_redox_2"/>
    <property type="match status" value="1"/>
</dbReference>
<evidence type="ECO:0000256" key="11">
    <source>
        <dbReference type="ARBA" id="ARBA00023128"/>
    </source>
</evidence>
<dbReference type="Proteomes" id="UP000469558">
    <property type="component" value="Unassembled WGS sequence"/>
</dbReference>
<dbReference type="GO" id="GO:0034599">
    <property type="term" value="P:cellular response to oxidative stress"/>
    <property type="evidence" value="ECO:0007669"/>
    <property type="project" value="TreeGrafter"/>
</dbReference>
<dbReference type="Pfam" id="PF02852">
    <property type="entry name" value="Pyr_redox_dim"/>
    <property type="match status" value="1"/>
</dbReference>
<name>A0A8T9BW85_9HELO</name>
<feature type="binding site" evidence="17">
    <location>
        <begin position="220"/>
        <end position="227"/>
    </location>
    <ligand>
        <name>NAD(+)</name>
        <dbReference type="ChEBI" id="CHEBI:57540"/>
    </ligand>
</feature>
<accession>A0A8T9BW85</accession>
<protein>
    <recommendedName>
        <fullName evidence="5 20">Glutathione reductase</fullName>
        <ecNumber evidence="4 20">1.8.1.7</ecNumber>
    </recommendedName>
</protein>
<dbReference type="InterPro" id="IPR006322">
    <property type="entry name" value="Glutathione_Rdtase_euk/bac"/>
</dbReference>
<evidence type="ECO:0000256" key="3">
    <source>
        <dbReference type="ARBA" id="ARBA00007532"/>
    </source>
</evidence>
<comment type="catalytic activity">
    <reaction evidence="14 20">
        <text>2 glutathione + NADP(+) = glutathione disulfide + NADPH + H(+)</text>
        <dbReference type="Rhea" id="RHEA:11740"/>
        <dbReference type="ChEBI" id="CHEBI:15378"/>
        <dbReference type="ChEBI" id="CHEBI:57783"/>
        <dbReference type="ChEBI" id="CHEBI:57925"/>
        <dbReference type="ChEBI" id="CHEBI:58297"/>
        <dbReference type="ChEBI" id="CHEBI:58349"/>
        <dbReference type="EC" id="1.8.1.7"/>
    </reaction>
</comment>
<organism evidence="23 24">
    <name type="scientific">Lachnellula suecica</name>
    <dbReference type="NCBI Taxonomy" id="602035"/>
    <lineage>
        <taxon>Eukaryota</taxon>
        <taxon>Fungi</taxon>
        <taxon>Dikarya</taxon>
        <taxon>Ascomycota</taxon>
        <taxon>Pezizomycotina</taxon>
        <taxon>Leotiomycetes</taxon>
        <taxon>Helotiales</taxon>
        <taxon>Lachnaceae</taxon>
        <taxon>Lachnellula</taxon>
    </lineage>
</organism>
<evidence type="ECO:0000256" key="16">
    <source>
        <dbReference type="PIRSR" id="PIRSR000350-2"/>
    </source>
</evidence>
<evidence type="ECO:0000256" key="19">
    <source>
        <dbReference type="RuleBase" id="RU003691"/>
    </source>
</evidence>
<evidence type="ECO:0000259" key="21">
    <source>
        <dbReference type="Pfam" id="PF02852"/>
    </source>
</evidence>
<keyword evidence="6 20" id="KW-0963">Cytoplasm</keyword>
<dbReference type="GO" id="GO:0004362">
    <property type="term" value="F:glutathione-disulfide reductase (NADPH) activity"/>
    <property type="evidence" value="ECO:0007669"/>
    <property type="project" value="UniProtKB-EC"/>
</dbReference>
<dbReference type="Gene3D" id="3.30.390.30">
    <property type="match status" value="1"/>
</dbReference>
<evidence type="ECO:0000256" key="17">
    <source>
        <dbReference type="PIRSR" id="PIRSR000350-3"/>
    </source>
</evidence>
<keyword evidence="9 20" id="KW-0521">NADP</keyword>
<feature type="active site" description="Proton acceptor" evidence="16">
    <location>
        <position position="494"/>
    </location>
</feature>
<dbReference type="InterPro" id="IPR004099">
    <property type="entry name" value="Pyr_nucl-diS_OxRdtase_dimer"/>
</dbReference>
<dbReference type="FunFam" id="3.50.50.60:FF:000671">
    <property type="entry name" value="Thioredoxin reductase 2, tandem duplicate 1"/>
    <property type="match status" value="1"/>
</dbReference>
<dbReference type="AlphaFoldDB" id="A0A8T9BW85"/>
<comment type="caution">
    <text evidence="23">The sequence shown here is derived from an EMBL/GenBank/DDBJ whole genome shotgun (WGS) entry which is preliminary data.</text>
</comment>
<evidence type="ECO:0000256" key="4">
    <source>
        <dbReference type="ARBA" id="ARBA00012607"/>
    </source>
</evidence>
<dbReference type="GO" id="GO:0005829">
    <property type="term" value="C:cytosol"/>
    <property type="evidence" value="ECO:0007669"/>
    <property type="project" value="TreeGrafter"/>
</dbReference>
<keyword evidence="17" id="KW-0520">NAD</keyword>
<dbReference type="Gene3D" id="3.50.50.60">
    <property type="entry name" value="FAD/NAD(P)-binding domain"/>
    <property type="match status" value="2"/>
</dbReference>
<dbReference type="SUPFAM" id="SSF55424">
    <property type="entry name" value="FAD/NAD-linked reductases, dimerisation (C-terminal) domain"/>
    <property type="match status" value="1"/>
</dbReference>
<feature type="disulfide bond" description="Redox-active" evidence="18">
    <location>
        <begin position="82"/>
        <end position="87"/>
    </location>
</feature>
<keyword evidence="10 19" id="KW-0560">Oxidoreductase</keyword>
<evidence type="ECO:0000256" key="5">
    <source>
        <dbReference type="ARBA" id="ARBA00017111"/>
    </source>
</evidence>
<dbReference type="GO" id="GO:0006749">
    <property type="term" value="P:glutathione metabolic process"/>
    <property type="evidence" value="ECO:0007669"/>
    <property type="project" value="InterPro"/>
</dbReference>
<dbReference type="PIRSF" id="PIRSF000350">
    <property type="entry name" value="Mercury_reductase_MerA"/>
    <property type="match status" value="1"/>
</dbReference>
<keyword evidence="13 19" id="KW-0676">Redox-active center</keyword>
<keyword evidence="7 19" id="KW-0285">Flavoprotein</keyword>
<evidence type="ECO:0000256" key="10">
    <source>
        <dbReference type="ARBA" id="ARBA00023002"/>
    </source>
</evidence>
<dbReference type="GO" id="GO:0005739">
    <property type="term" value="C:mitochondrion"/>
    <property type="evidence" value="ECO:0007669"/>
    <property type="project" value="UniProtKB-SubCell"/>
</dbReference>
<dbReference type="NCBIfam" id="TIGR01421">
    <property type="entry name" value="gluta_reduc_1"/>
    <property type="match status" value="1"/>
</dbReference>
<comment type="subcellular location">
    <subcellularLocation>
        <location evidence="2 20">Cytoplasm</location>
    </subcellularLocation>
    <subcellularLocation>
        <location evidence="1">Mitochondrion</location>
    </subcellularLocation>
</comment>
<gene>
    <name evidence="23" type="primary">gtr-1</name>
    <name evidence="23" type="ORF">LSUE1_G009340</name>
</gene>
<evidence type="ECO:0000256" key="6">
    <source>
        <dbReference type="ARBA" id="ARBA00022490"/>
    </source>
</evidence>
<dbReference type="FunFam" id="3.30.390.30:FF:000003">
    <property type="entry name" value="Glutathione reductase"/>
    <property type="match status" value="1"/>
</dbReference>
<dbReference type="PANTHER" id="PTHR42737:SF2">
    <property type="entry name" value="GLUTATHIONE REDUCTASE"/>
    <property type="match status" value="1"/>
</dbReference>
<comment type="function">
    <text evidence="15 20">Catalyzes the reduction of glutathione disulfide (GSSG) to reduced glutathione (GSH). Constitutes the major mechanism to maintain a high GSH:GSSG ratio in the cytosol.</text>
</comment>
<feature type="domain" description="FAD/NAD(P)-binding" evidence="22">
    <location>
        <begin position="45"/>
        <end position="369"/>
    </location>
</feature>
<dbReference type="InterPro" id="IPR046952">
    <property type="entry name" value="GSHR/TRXR-like"/>
</dbReference>
<evidence type="ECO:0000256" key="9">
    <source>
        <dbReference type="ARBA" id="ARBA00022857"/>
    </source>
</evidence>
<reference evidence="23 24" key="1">
    <citation type="submission" date="2018-05" db="EMBL/GenBank/DDBJ databases">
        <title>Genome sequencing and assembly of the regulated plant pathogen Lachnellula willkommii and related sister species for the development of diagnostic species identification markers.</title>
        <authorList>
            <person name="Giroux E."/>
            <person name="Bilodeau G."/>
        </authorList>
    </citation>
    <scope>NUCLEOTIDE SEQUENCE [LARGE SCALE GENOMIC DNA]</scope>
    <source>
        <strain evidence="23 24">CBS 268.59</strain>
    </source>
</reference>
<dbReference type="InterPro" id="IPR036188">
    <property type="entry name" value="FAD/NAD-bd_sf"/>
</dbReference>
<evidence type="ECO:0000256" key="2">
    <source>
        <dbReference type="ARBA" id="ARBA00004496"/>
    </source>
</evidence>
<evidence type="ECO:0000256" key="8">
    <source>
        <dbReference type="ARBA" id="ARBA00022827"/>
    </source>
</evidence>
<dbReference type="PROSITE" id="PS00076">
    <property type="entry name" value="PYRIDINE_REDOX_1"/>
    <property type="match status" value="1"/>
</dbReference>
<evidence type="ECO:0000256" key="20">
    <source>
        <dbReference type="RuleBase" id="RU365016"/>
    </source>
</evidence>
<evidence type="ECO:0000256" key="18">
    <source>
        <dbReference type="PIRSR" id="PIRSR000350-4"/>
    </source>
</evidence>
<dbReference type="NCBIfam" id="NF004776">
    <property type="entry name" value="PRK06116.1"/>
    <property type="match status" value="1"/>
</dbReference>
<sequence>MQAPSIIARATSAAAFKTANLRLSSLNRQFSSSNSIMAPITKECDYLVIGGGSGGLASARRASGWYGAKTIAVESKELGGTCVNVGCIPKKLIWNAASIAETIHESKAYGFSVNTTAPFDWLAFKNKRDAYIKKLNGIYEKNLNNDKVEYIAGRAHLTGKNEAEVVLNDGTKQTIKAKKILLATGGHPTIPQNIPGSEYGVDSDGFFKIEKQPKKVALVGAGYIAVEFAGMFNALGSETHLFIRHDKFLRTFDPMVQDAIVAEYERVGVKIHKNSSQSKVEKDEKTGKLTIHYKDSNGEGKLENVDDLVWAIGRSPEVEDLGLEKVGVKQNEKGQIITDEYQNTNVENIYSLGDVIGKVELTPVAIAAGRKLSDRLFGPEKFKNSKLDYNLIPSVVFAHPEVGSIGLTEPEAVEKYGKDNIKVYNTSFTALYYAMLEQEDKGPTKYKLITHGPEEKVVGLHILGLGSGEILQGFGVAVKMGATKADFDSCVAIHPTSAEELVTLK</sequence>
<dbReference type="FunFam" id="3.50.50.60:FF:000141">
    <property type="entry name" value="Glutathione reductase"/>
    <property type="match status" value="1"/>
</dbReference>
<proteinExistence type="inferred from homology"/>
<keyword evidence="17" id="KW-0547">Nucleotide-binding</keyword>
<dbReference type="GO" id="GO:0050660">
    <property type="term" value="F:flavin adenine dinucleotide binding"/>
    <property type="evidence" value="ECO:0007669"/>
    <property type="project" value="InterPro"/>
</dbReference>
<dbReference type="InterPro" id="IPR023753">
    <property type="entry name" value="FAD/NAD-binding_dom"/>
</dbReference>
<dbReference type="GO" id="GO:0045454">
    <property type="term" value="P:cell redox homeostasis"/>
    <property type="evidence" value="ECO:0007669"/>
    <property type="project" value="InterPro"/>
</dbReference>
<evidence type="ECO:0000256" key="7">
    <source>
        <dbReference type="ARBA" id="ARBA00022630"/>
    </source>
</evidence>
<feature type="domain" description="Pyridine nucleotide-disulphide oxidoreductase dimerisation" evidence="21">
    <location>
        <begin position="392"/>
        <end position="503"/>
    </location>
</feature>
<evidence type="ECO:0000256" key="12">
    <source>
        <dbReference type="ARBA" id="ARBA00023157"/>
    </source>
</evidence>
<evidence type="ECO:0000256" key="15">
    <source>
        <dbReference type="ARBA" id="ARBA00056905"/>
    </source>
</evidence>
<evidence type="ECO:0000256" key="1">
    <source>
        <dbReference type="ARBA" id="ARBA00004173"/>
    </source>
</evidence>